<reference evidence="6 7" key="1">
    <citation type="submission" date="2018-06" db="EMBL/GenBank/DDBJ databases">
        <authorList>
            <consortium name="Pathogen Informatics"/>
            <person name="Doyle S."/>
        </authorList>
    </citation>
    <scope>NUCLEOTIDE SEQUENCE [LARGE SCALE GENOMIC DNA]</scope>
    <source>
        <strain evidence="6 7">NCTC12119</strain>
    </source>
</reference>
<name>A0A381C3T6_9ENTR</name>
<dbReference type="InterPro" id="IPR027417">
    <property type="entry name" value="P-loop_NTPase"/>
</dbReference>
<dbReference type="PROSITE" id="PS50893">
    <property type="entry name" value="ABC_TRANSPORTER_2"/>
    <property type="match status" value="1"/>
</dbReference>
<dbReference type="SUPFAM" id="SSF52540">
    <property type="entry name" value="P-loop containing nucleoside triphosphate hydrolases"/>
    <property type="match status" value="1"/>
</dbReference>
<sequence length="242" mass="26359">MAGNFMGDSTAMISLNQLVLGYQGQGVTAPLTGHITQGSMTAIIGANGTGKSTLLKTLLKLQPPVSGQLLFTDGCAPRIAWLPQLAEMERQFPTTVYDVVCMGAWPARGLFSALNRKNRLQVTDAIERVGLGAYSKKPIEMLSGGQFQRMLFARLLVQNAPLVLLDEPFTGVDSQTSDFLMTLICQMHQAGQTVMAVLHDNERVSRHFPQVLLLEQENFHWGDAAQVLPRYSQTGTPLALSA</sequence>
<protein>
    <submittedName>
        <fullName evidence="6">Iron(3+)-hydroxamate import ATP-binding protein FhuC</fullName>
        <ecNumber evidence="6">3.6.3.34</ecNumber>
    </submittedName>
</protein>
<dbReference type="PANTHER" id="PTHR42734:SF5">
    <property type="entry name" value="IRON TRANSPORT SYSTEM ATP-BINDING PROTEIN HI_0361-RELATED"/>
    <property type="match status" value="1"/>
</dbReference>
<evidence type="ECO:0000256" key="1">
    <source>
        <dbReference type="ARBA" id="ARBA00005417"/>
    </source>
</evidence>
<dbReference type="Pfam" id="PF00005">
    <property type="entry name" value="ABC_tran"/>
    <property type="match status" value="1"/>
</dbReference>
<keyword evidence="2" id="KW-0813">Transport</keyword>
<gene>
    <name evidence="6" type="primary">fhuC_1</name>
    <name evidence="6" type="ORF">NCTC12119_00971</name>
</gene>
<proteinExistence type="inferred from homology"/>
<comment type="similarity">
    <text evidence="1">Belongs to the ABC transporter superfamily.</text>
</comment>
<dbReference type="InterPro" id="IPR017871">
    <property type="entry name" value="ABC_transporter-like_CS"/>
</dbReference>
<evidence type="ECO:0000256" key="4">
    <source>
        <dbReference type="ARBA" id="ARBA00022840"/>
    </source>
</evidence>
<accession>A0A381C3T6</accession>
<dbReference type="InterPro" id="IPR003593">
    <property type="entry name" value="AAA+_ATPase"/>
</dbReference>
<dbReference type="InterPro" id="IPR003439">
    <property type="entry name" value="ABC_transporter-like_ATP-bd"/>
</dbReference>
<dbReference type="AlphaFoldDB" id="A0A381C3T6"/>
<dbReference type="EMBL" id="UIGI01000001">
    <property type="protein sequence ID" value="SUW62535.1"/>
    <property type="molecule type" value="Genomic_DNA"/>
</dbReference>
<dbReference type="GO" id="GO:0016887">
    <property type="term" value="F:ATP hydrolysis activity"/>
    <property type="evidence" value="ECO:0007669"/>
    <property type="project" value="InterPro"/>
</dbReference>
<evidence type="ECO:0000256" key="3">
    <source>
        <dbReference type="ARBA" id="ARBA00022741"/>
    </source>
</evidence>
<dbReference type="Gene3D" id="3.40.50.300">
    <property type="entry name" value="P-loop containing nucleotide triphosphate hydrolases"/>
    <property type="match status" value="1"/>
</dbReference>
<dbReference type="PANTHER" id="PTHR42734">
    <property type="entry name" value="METAL TRANSPORT SYSTEM ATP-BINDING PROTEIN TM_0124-RELATED"/>
    <property type="match status" value="1"/>
</dbReference>
<dbReference type="EC" id="3.6.3.34" evidence="6"/>
<dbReference type="InterPro" id="IPR050153">
    <property type="entry name" value="Metal_Ion_Import_ABC"/>
</dbReference>
<organism evidence="6 7">
    <name type="scientific">Buttiauxella agrestis</name>
    <dbReference type="NCBI Taxonomy" id="82977"/>
    <lineage>
        <taxon>Bacteria</taxon>
        <taxon>Pseudomonadati</taxon>
        <taxon>Pseudomonadota</taxon>
        <taxon>Gammaproteobacteria</taxon>
        <taxon>Enterobacterales</taxon>
        <taxon>Enterobacteriaceae</taxon>
        <taxon>Buttiauxella</taxon>
    </lineage>
</organism>
<dbReference type="GO" id="GO:0005524">
    <property type="term" value="F:ATP binding"/>
    <property type="evidence" value="ECO:0007669"/>
    <property type="project" value="UniProtKB-KW"/>
</dbReference>
<keyword evidence="3" id="KW-0547">Nucleotide-binding</keyword>
<keyword evidence="4 6" id="KW-0067">ATP-binding</keyword>
<dbReference type="PROSITE" id="PS00211">
    <property type="entry name" value="ABC_TRANSPORTER_1"/>
    <property type="match status" value="1"/>
</dbReference>
<evidence type="ECO:0000313" key="7">
    <source>
        <dbReference type="Proteomes" id="UP000255528"/>
    </source>
</evidence>
<evidence type="ECO:0000313" key="6">
    <source>
        <dbReference type="EMBL" id="SUW62535.1"/>
    </source>
</evidence>
<evidence type="ECO:0000259" key="5">
    <source>
        <dbReference type="PROSITE" id="PS50893"/>
    </source>
</evidence>
<dbReference type="SMART" id="SM00382">
    <property type="entry name" value="AAA"/>
    <property type="match status" value="1"/>
</dbReference>
<evidence type="ECO:0000256" key="2">
    <source>
        <dbReference type="ARBA" id="ARBA00022448"/>
    </source>
</evidence>
<dbReference type="Proteomes" id="UP000255528">
    <property type="component" value="Unassembled WGS sequence"/>
</dbReference>
<keyword evidence="6" id="KW-0378">Hydrolase</keyword>
<feature type="domain" description="ABC transporter" evidence="5">
    <location>
        <begin position="13"/>
        <end position="241"/>
    </location>
</feature>